<feature type="transmembrane region" description="Helical" evidence="1">
    <location>
        <begin position="200"/>
        <end position="219"/>
    </location>
</feature>
<evidence type="ECO:0000259" key="2">
    <source>
        <dbReference type="Pfam" id="PF25231"/>
    </source>
</evidence>
<accession>V4HJ00</accession>
<dbReference type="InterPro" id="IPR057169">
    <property type="entry name" value="DUF7847"/>
</dbReference>
<dbReference type="Proteomes" id="UP000017840">
    <property type="component" value="Unassembled WGS sequence"/>
</dbReference>
<evidence type="ECO:0000313" key="4">
    <source>
        <dbReference type="Proteomes" id="UP000017840"/>
    </source>
</evidence>
<keyword evidence="1" id="KW-0812">Transmembrane</keyword>
<dbReference type="eggNOG" id="arCOG03934">
    <property type="taxonomic scope" value="Archaea"/>
</dbReference>
<feature type="transmembrane region" description="Helical" evidence="1">
    <location>
        <begin position="225"/>
        <end position="251"/>
    </location>
</feature>
<keyword evidence="4" id="KW-1185">Reference proteome</keyword>
<feature type="domain" description="DUF7847" evidence="2">
    <location>
        <begin position="5"/>
        <end position="253"/>
    </location>
</feature>
<gene>
    <name evidence="3" type="ORF">K933_02231</name>
</gene>
<proteinExistence type="predicted"/>
<dbReference type="EMBL" id="ASGZ01000005">
    <property type="protein sequence ID" value="ESP89763.1"/>
    <property type="molecule type" value="Genomic_DNA"/>
</dbReference>
<sequence>MLMGVFLLVTVFQAGLVYAVTTTVVPLGPVATPGAPAATGPSPGSQLPALVSLQAAFLASVAGGVLTVPVRVIVQRVLVSDRTERIPDEFVFHRLGWASLNSFVGSWVLSLSFLLVSLLFVGAGFWGLFRVIDSETSAFLASSQIGWVLLGVLGLVLFLPSVFLGINLLFAGQEIAVQDKSFLGAFAESWRLVRGNRLPLLLLVLIPMVPQAIVSYGMFALLPPLAAQVVSLLETTVVTVVVIGIMARAYVQLKGRENVRI</sequence>
<comment type="caution">
    <text evidence="3">The sequence shown here is derived from an EMBL/GenBank/DDBJ whole genome shotgun (WGS) entry which is preliminary data.</text>
</comment>
<dbReference type="AlphaFoldDB" id="V4HJ00"/>
<protein>
    <recommendedName>
        <fullName evidence="2">DUF7847 domain-containing protein</fullName>
    </recommendedName>
</protein>
<feature type="transmembrane region" description="Helical" evidence="1">
    <location>
        <begin position="51"/>
        <end position="74"/>
    </location>
</feature>
<organism evidence="3 4">
    <name type="scientific">Candidatus Halobonum tyrrellensis G22</name>
    <dbReference type="NCBI Taxonomy" id="1324957"/>
    <lineage>
        <taxon>Archaea</taxon>
        <taxon>Methanobacteriati</taxon>
        <taxon>Methanobacteriota</taxon>
        <taxon>Stenosarchaea group</taxon>
        <taxon>Halobacteria</taxon>
        <taxon>Halobacteriales</taxon>
        <taxon>Haloferacaceae</taxon>
        <taxon>Candidatus Halobonum</taxon>
    </lineage>
</organism>
<dbReference type="Pfam" id="PF25231">
    <property type="entry name" value="DUF7847"/>
    <property type="match status" value="1"/>
</dbReference>
<reference evidence="3 4" key="1">
    <citation type="journal article" date="2013" name="Genome Announc.">
        <title>Draft Genome Sequence of 'Candidatus Halobonum tyrrellensis' Strain G22, Isolated from the Hypersaline Waters of Lake Tyrrell, Australia.</title>
        <authorList>
            <person name="Ugalde J.A."/>
            <person name="Narasingarao P."/>
            <person name="Kuo S."/>
            <person name="Podell S."/>
            <person name="Allen E.E."/>
        </authorList>
    </citation>
    <scope>NUCLEOTIDE SEQUENCE [LARGE SCALE GENOMIC DNA]</scope>
    <source>
        <strain evidence="3 4">G22</strain>
    </source>
</reference>
<evidence type="ECO:0000256" key="1">
    <source>
        <dbReference type="SAM" id="Phobius"/>
    </source>
</evidence>
<evidence type="ECO:0000313" key="3">
    <source>
        <dbReference type="EMBL" id="ESP89763.1"/>
    </source>
</evidence>
<feature type="transmembrane region" description="Helical" evidence="1">
    <location>
        <begin position="145"/>
        <end position="170"/>
    </location>
</feature>
<feature type="transmembrane region" description="Helical" evidence="1">
    <location>
        <begin position="95"/>
        <end position="125"/>
    </location>
</feature>
<name>V4HJ00_9EURY</name>
<keyword evidence="1" id="KW-1133">Transmembrane helix</keyword>
<keyword evidence="1" id="KW-0472">Membrane</keyword>